<dbReference type="VEuPathDB" id="CryptoDB:Cvel_21345"/>
<evidence type="ECO:0000313" key="3">
    <source>
        <dbReference type="EMBL" id="CEM27121.1"/>
    </source>
</evidence>
<sequence>MPTALFLSPSPLRQHFSHRGTLPSPSHKTQGGVNAARTQPLVLPCRALLTNRERATICTALQAVGGGGIFERESVLQELSLTVSQKTLRAVEKCGYVVTVSDFAAACGCDLRTSQRLLNILSPLSGATLKVSELGEILYEFPRDFRSQIANRNRSQKAREWWERTAAPFLYQALKVGVGGVTVVVLASLVVFITALFFLSASGGTDNRRQDSRGNSRGAAMSPAVYVDAFDIFRIVDMLSWDRGTRRRRRYTNRNYRYEDTVRGESGVGGGGESFLENIFSFLFGDGDPNENVEELRLKAVAQVVRQNGGAVTAEQLAPFMDPPTNPGTETENGTVDESFMMPVLIALDGRPEVTDEGGIVYTFPSLMMTGEGEEPQARNSRRRVWSPQVLLETEIPFSETDAGSQAVSAFIVGGTLLLTGVLGWQLAGIPIALPGVWGLAQRLYPALASYALVLNAIPFVRWRLNKSKNAEIRSRNDKRQRWSAYLKSGSAYVRNKLGQARRFAQRLTRLKDQEVIYDSSISIEKQEMDRELAEFDRQLEGLPPILPHAAQSSADHPSRTERERDLVTNSSDSPAAAAANVAVEIPKRKRELIRAQGERETQSQIAKDAMRWLEDIQDDIS</sequence>
<feature type="transmembrane region" description="Helical" evidence="2">
    <location>
        <begin position="407"/>
        <end position="428"/>
    </location>
</feature>
<dbReference type="PANTHER" id="PTHR47380:SF4">
    <property type="entry name" value="OS02G0533000 PROTEIN"/>
    <property type="match status" value="1"/>
</dbReference>
<keyword evidence="2" id="KW-0812">Transmembrane</keyword>
<evidence type="ECO:0000256" key="2">
    <source>
        <dbReference type="SAM" id="Phobius"/>
    </source>
</evidence>
<protein>
    <submittedName>
        <fullName evidence="3">Uncharacterized protein</fullName>
    </submittedName>
</protein>
<feature type="region of interest" description="Disordered" evidence="1">
    <location>
        <begin position="548"/>
        <end position="581"/>
    </location>
</feature>
<dbReference type="AlphaFoldDB" id="A0A0G4GCT4"/>
<name>A0A0G4GCT4_9ALVE</name>
<keyword evidence="2" id="KW-0472">Membrane</keyword>
<accession>A0A0G4GCT4</accession>
<reference evidence="3" key="1">
    <citation type="submission" date="2014-11" db="EMBL/GenBank/DDBJ databases">
        <authorList>
            <person name="Otto D Thomas"/>
            <person name="Naeem Raeece"/>
        </authorList>
    </citation>
    <scope>NUCLEOTIDE SEQUENCE</scope>
</reference>
<organism evidence="3">
    <name type="scientific">Chromera velia CCMP2878</name>
    <dbReference type="NCBI Taxonomy" id="1169474"/>
    <lineage>
        <taxon>Eukaryota</taxon>
        <taxon>Sar</taxon>
        <taxon>Alveolata</taxon>
        <taxon>Colpodellida</taxon>
        <taxon>Chromeraceae</taxon>
        <taxon>Chromera</taxon>
    </lineage>
</organism>
<feature type="transmembrane region" description="Helical" evidence="2">
    <location>
        <begin position="448"/>
        <end position="465"/>
    </location>
</feature>
<dbReference type="InterPro" id="IPR044200">
    <property type="entry name" value="At5g03900-like"/>
</dbReference>
<keyword evidence="2" id="KW-1133">Transmembrane helix</keyword>
<dbReference type="PANTHER" id="PTHR47380">
    <property type="entry name" value="OS02G0533000 PROTEIN"/>
    <property type="match status" value="1"/>
</dbReference>
<dbReference type="EMBL" id="CDMZ01001095">
    <property type="protein sequence ID" value="CEM27121.1"/>
    <property type="molecule type" value="Genomic_DNA"/>
</dbReference>
<feature type="compositionally biased region" description="Basic and acidic residues" evidence="1">
    <location>
        <begin position="557"/>
        <end position="567"/>
    </location>
</feature>
<feature type="transmembrane region" description="Helical" evidence="2">
    <location>
        <begin position="176"/>
        <end position="199"/>
    </location>
</feature>
<evidence type="ECO:0000256" key="1">
    <source>
        <dbReference type="SAM" id="MobiDB-lite"/>
    </source>
</evidence>
<gene>
    <name evidence="3" type="ORF">Cvel_21345</name>
</gene>
<proteinExistence type="predicted"/>